<protein>
    <submittedName>
        <fullName evidence="3">Uncharacterized protein</fullName>
    </submittedName>
</protein>
<dbReference type="HOGENOM" id="CLU_353395_0_0_1"/>
<evidence type="ECO:0000313" key="3">
    <source>
        <dbReference type="EMBL" id="EQL01781.1"/>
    </source>
</evidence>
<gene>
    <name evidence="3" type="ORF">OCS_02502</name>
</gene>
<evidence type="ECO:0000256" key="1">
    <source>
        <dbReference type="SAM" id="MobiDB-lite"/>
    </source>
</evidence>
<dbReference type="AlphaFoldDB" id="T5AH93"/>
<sequence>MRLSSLLPLVLASLPTCVVAANYLSHVYEKVWLWEMYDLFWCVQSAEYPKANWISRKNIGFTNQDGRLTHAECMTKLANLRFDRANVPTNMPSPESSDKRQLAEDLMRRGWGKQLAPEAIDPSLKAPRAGEPKRSLYTELIQRTAMQYEKYRNDAKWGDVVGARDAKIMDLSRTIVKLRQEDSHRWMAAELGRQGFTNVVQHSLPSEVPGGPEWKKVDLAATLNAYTDEKGRLTADFKAIFKNRKAFQAWVGCAPAPALLSCMADKRSSNDSSVSDHDSSSDSSDTPAFRQTQRLAAIRGESIPSDMDDDWNRACVIRGIRLDYAFATSRAVANLCARYPDVARARNARLIMSNMIPGSDVMSGVVPQDEESARSSSTPYCIWYPDMASEETYRELARRYPSMRYQVGRACAAAGLDELYRELDLLPDVCIAEEARENKTRGGRAIYDSIMSSRARYAVMDDYSLTVNLVSPRYPAFLNGDTDVLWKLARRCYPSTRGNFALHEETRPCIEEDERMSDGHEEDWLILNADEVRLLYEPLPVDLPTVKKTLLIQMAAFEGNVDRYVRLARRERMSAQEHICVLRGIYHHTMFARFWASEVERNAPRTRRLRNESQLINIKRAVSARRIMMNDFDEFANGWPPGAPMPFMIWWPRRPCDSTLWYLAEKVPQMREQIAIASIICDYPGLYKKVDAPPSSLLWLAARLTPNTDYLKDIEAKAAELNMEFKQTEICYDAEADSLVPDIEPTDDLPPVPLFDCLQCDFGTCGFWAPFDGGVVLAARVERYVWASADTLASV</sequence>
<dbReference type="OrthoDB" id="4928116at2759"/>
<proteinExistence type="predicted"/>
<accession>T5AH93</accession>
<dbReference type="EMBL" id="KE652423">
    <property type="protein sequence ID" value="EQL01781.1"/>
    <property type="molecule type" value="Genomic_DNA"/>
</dbReference>
<dbReference type="eggNOG" id="ENOG502SIC9">
    <property type="taxonomic scope" value="Eukaryota"/>
</dbReference>
<keyword evidence="2" id="KW-0732">Signal</keyword>
<organism evidence="3 4">
    <name type="scientific">Ophiocordyceps sinensis (strain Co18 / CGMCC 3.14243)</name>
    <name type="common">Yarsagumba caterpillar fungus</name>
    <name type="synonym">Hirsutella sinensis</name>
    <dbReference type="NCBI Taxonomy" id="911162"/>
    <lineage>
        <taxon>Eukaryota</taxon>
        <taxon>Fungi</taxon>
        <taxon>Dikarya</taxon>
        <taxon>Ascomycota</taxon>
        <taxon>Pezizomycotina</taxon>
        <taxon>Sordariomycetes</taxon>
        <taxon>Hypocreomycetidae</taxon>
        <taxon>Hypocreales</taxon>
        <taxon>Ophiocordycipitaceae</taxon>
        <taxon>Ophiocordyceps</taxon>
    </lineage>
</organism>
<feature type="chain" id="PRO_5004606064" evidence="2">
    <location>
        <begin position="21"/>
        <end position="795"/>
    </location>
</feature>
<feature type="signal peptide" evidence="2">
    <location>
        <begin position="1"/>
        <end position="20"/>
    </location>
</feature>
<feature type="compositionally biased region" description="Basic and acidic residues" evidence="1">
    <location>
        <begin position="270"/>
        <end position="280"/>
    </location>
</feature>
<feature type="region of interest" description="Disordered" evidence="1">
    <location>
        <begin position="270"/>
        <end position="289"/>
    </location>
</feature>
<evidence type="ECO:0000313" key="4">
    <source>
        <dbReference type="Proteomes" id="UP000019374"/>
    </source>
</evidence>
<dbReference type="Proteomes" id="UP000019374">
    <property type="component" value="Unassembled WGS sequence"/>
</dbReference>
<reference evidence="3 4" key="1">
    <citation type="journal article" date="2013" name="Chin. Sci. Bull.">
        <title>Genome survey uncovers the secrets of sex and lifestyle in caterpillar fungus.</title>
        <authorList>
            <person name="Hu X."/>
            <person name="Zhang Y."/>
            <person name="Xiao G."/>
            <person name="Zheng P."/>
            <person name="Xia Y."/>
            <person name="Zhang X."/>
            <person name="St Leger R.J."/>
            <person name="Liu X."/>
            <person name="Wang C."/>
        </authorList>
    </citation>
    <scope>NUCLEOTIDE SEQUENCE [LARGE SCALE GENOMIC DNA]</scope>
    <source>
        <strain evidence="4">Co18 / CGMCC 3.14243</strain>
        <tissue evidence="3">Fruit-body</tissue>
    </source>
</reference>
<evidence type="ECO:0000256" key="2">
    <source>
        <dbReference type="SAM" id="SignalP"/>
    </source>
</evidence>
<name>T5AH93_OPHSC</name>